<dbReference type="FunFam" id="3.30.50.10:FF:000007">
    <property type="entry name" value="Nitrogen regulatory AreA, N-terminal"/>
    <property type="match status" value="1"/>
</dbReference>
<feature type="domain" description="GATA-type" evidence="10">
    <location>
        <begin position="330"/>
        <end position="383"/>
    </location>
</feature>
<dbReference type="GO" id="GO:0000978">
    <property type="term" value="F:RNA polymerase II cis-regulatory region sequence-specific DNA binding"/>
    <property type="evidence" value="ECO:0007669"/>
    <property type="project" value="TreeGrafter"/>
</dbReference>
<dbReference type="Pfam" id="PF08550">
    <property type="entry name" value="GATA_AreA"/>
    <property type="match status" value="1"/>
</dbReference>
<keyword evidence="7" id="KW-0539">Nucleus</keyword>
<name>A0A367J4D5_RHIST</name>
<accession>A0A367J4D5</accession>
<dbReference type="SMART" id="SM00401">
    <property type="entry name" value="ZnF_GATA"/>
    <property type="match status" value="2"/>
</dbReference>
<dbReference type="InterPro" id="IPR013088">
    <property type="entry name" value="Znf_NHR/GATA"/>
</dbReference>
<reference evidence="11 12" key="1">
    <citation type="journal article" date="2018" name="G3 (Bethesda)">
        <title>Phylogenetic and Phylogenomic Definition of Rhizopus Species.</title>
        <authorList>
            <person name="Gryganskyi A.P."/>
            <person name="Golan J."/>
            <person name="Dolatabadi S."/>
            <person name="Mondo S."/>
            <person name="Robb S."/>
            <person name="Idnurm A."/>
            <person name="Muszewska A."/>
            <person name="Steczkiewicz K."/>
            <person name="Masonjones S."/>
            <person name="Liao H.L."/>
            <person name="Gajdeczka M.T."/>
            <person name="Anike F."/>
            <person name="Vuek A."/>
            <person name="Anishchenko I.M."/>
            <person name="Voigt K."/>
            <person name="de Hoog G.S."/>
            <person name="Smith M.E."/>
            <person name="Heitman J."/>
            <person name="Vilgalys R."/>
            <person name="Stajich J.E."/>
        </authorList>
    </citation>
    <scope>NUCLEOTIDE SEQUENCE [LARGE SCALE GENOMIC DNA]</scope>
    <source>
        <strain evidence="11 12">LSU 92-RS-03</strain>
    </source>
</reference>
<dbReference type="InterPro" id="IPR039355">
    <property type="entry name" value="Transcription_factor_GATA"/>
</dbReference>
<feature type="compositionally biased region" description="Polar residues" evidence="9">
    <location>
        <begin position="265"/>
        <end position="277"/>
    </location>
</feature>
<dbReference type="PROSITE" id="PS00344">
    <property type="entry name" value="GATA_ZN_FINGER_1"/>
    <property type="match status" value="1"/>
</dbReference>
<dbReference type="GO" id="GO:0005634">
    <property type="term" value="C:nucleus"/>
    <property type="evidence" value="ECO:0007669"/>
    <property type="project" value="UniProtKB-SubCell"/>
</dbReference>
<evidence type="ECO:0000256" key="7">
    <source>
        <dbReference type="ARBA" id="ARBA00023242"/>
    </source>
</evidence>
<keyword evidence="4" id="KW-0862">Zinc</keyword>
<keyword evidence="2" id="KW-0479">Metal-binding</keyword>
<dbReference type="PANTHER" id="PTHR10071">
    <property type="entry name" value="TRANSCRIPTION FACTOR GATA FAMILY MEMBER"/>
    <property type="match status" value="1"/>
</dbReference>
<keyword evidence="12" id="KW-1185">Reference proteome</keyword>
<keyword evidence="3 8" id="KW-0863">Zinc-finger</keyword>
<gene>
    <name evidence="11" type="ORF">CU098_004262</name>
</gene>
<dbReference type="GO" id="GO:0000981">
    <property type="term" value="F:DNA-binding transcription factor activity, RNA polymerase II-specific"/>
    <property type="evidence" value="ECO:0007669"/>
    <property type="project" value="TreeGrafter"/>
</dbReference>
<dbReference type="Gene3D" id="3.30.50.10">
    <property type="entry name" value="Erythroid Transcription Factor GATA-1, subunit A"/>
    <property type="match status" value="2"/>
</dbReference>
<feature type="region of interest" description="Disordered" evidence="9">
    <location>
        <begin position="244"/>
        <end position="277"/>
    </location>
</feature>
<dbReference type="Pfam" id="PF00320">
    <property type="entry name" value="GATA"/>
    <property type="match status" value="2"/>
</dbReference>
<dbReference type="AlphaFoldDB" id="A0A367J4D5"/>
<evidence type="ECO:0000256" key="2">
    <source>
        <dbReference type="ARBA" id="ARBA00022723"/>
    </source>
</evidence>
<evidence type="ECO:0000313" key="11">
    <source>
        <dbReference type="EMBL" id="RCH84775.1"/>
    </source>
</evidence>
<evidence type="ECO:0000313" key="12">
    <source>
        <dbReference type="Proteomes" id="UP000253551"/>
    </source>
</evidence>
<keyword evidence="5" id="KW-0805">Transcription regulation</keyword>
<dbReference type="EMBL" id="PJQM01004348">
    <property type="protein sequence ID" value="RCH84775.1"/>
    <property type="molecule type" value="Genomic_DNA"/>
</dbReference>
<sequence length="437" mass="49368">MAPLVLTVKGNKTFSPFSAINSEDELSQTWKVCTKIKDSLEHGSRLENLSWRLWFRQQLSDKDKFHGLSANAARKLSMNVVLPEKKETMPPCEMSDLILPQEDYQFTLPQFTSDQTNGDMVQINDIFNAFQMPNTNEQFNPANYTTTMEDMADGWDFGYPSPTNPYYSPTQSHLTPPTNEDMLSFENIMIPSTADNNALYVANTSLPPPPPTATLQNKLLGMPYTHQGYTSTMSSLPHLKDASHPYNYSMSAPTSPHHHPDKLDQTPSSSHSENKPTCTNCGATSTPLWRRSAEDELLCNACGLYQKLHNAPRPKTLKPHNARKECKDEEGSQLVCSNCSTTTTPLWRRDDEGAPLCNACGLYLKLHHERRPLSMKTDIIKKRQRYESAHGIQPRKNKKKEPAMPPPPPQDSYMFIDDVFPDNNMTAMTEDVLSNYC</sequence>
<dbReference type="PRINTS" id="PR00619">
    <property type="entry name" value="GATAZNFINGER"/>
</dbReference>
<organism evidence="11 12">
    <name type="scientific">Rhizopus stolonifer</name>
    <name type="common">Rhizopus nigricans</name>
    <dbReference type="NCBI Taxonomy" id="4846"/>
    <lineage>
        <taxon>Eukaryota</taxon>
        <taxon>Fungi</taxon>
        <taxon>Fungi incertae sedis</taxon>
        <taxon>Mucoromycota</taxon>
        <taxon>Mucoromycotina</taxon>
        <taxon>Mucoromycetes</taxon>
        <taxon>Mucorales</taxon>
        <taxon>Mucorineae</taxon>
        <taxon>Rhizopodaceae</taxon>
        <taxon>Rhizopus</taxon>
    </lineage>
</organism>
<dbReference type="OrthoDB" id="515401at2759"/>
<comment type="subcellular location">
    <subcellularLocation>
        <location evidence="1">Nucleus</location>
    </subcellularLocation>
</comment>
<feature type="region of interest" description="Disordered" evidence="9">
    <location>
        <begin position="382"/>
        <end position="411"/>
    </location>
</feature>
<dbReference type="Proteomes" id="UP000253551">
    <property type="component" value="Unassembled WGS sequence"/>
</dbReference>
<evidence type="ECO:0000259" key="10">
    <source>
        <dbReference type="PROSITE" id="PS50114"/>
    </source>
</evidence>
<evidence type="ECO:0000256" key="9">
    <source>
        <dbReference type="SAM" id="MobiDB-lite"/>
    </source>
</evidence>
<protein>
    <recommendedName>
        <fullName evidence="10">GATA-type domain-containing protein</fullName>
    </recommendedName>
</protein>
<dbReference type="PANTHER" id="PTHR10071:SF281">
    <property type="entry name" value="BOX A-BINDING FACTOR-RELATED"/>
    <property type="match status" value="1"/>
</dbReference>
<dbReference type="STRING" id="4846.A0A367J4D5"/>
<evidence type="ECO:0000256" key="8">
    <source>
        <dbReference type="PROSITE-ProRule" id="PRU00094"/>
    </source>
</evidence>
<dbReference type="GO" id="GO:0045944">
    <property type="term" value="P:positive regulation of transcription by RNA polymerase II"/>
    <property type="evidence" value="ECO:0007669"/>
    <property type="project" value="TreeGrafter"/>
</dbReference>
<dbReference type="InterPro" id="IPR000679">
    <property type="entry name" value="Znf_GATA"/>
</dbReference>
<proteinExistence type="predicted"/>
<dbReference type="GO" id="GO:0008270">
    <property type="term" value="F:zinc ion binding"/>
    <property type="evidence" value="ECO:0007669"/>
    <property type="project" value="UniProtKB-KW"/>
</dbReference>
<dbReference type="PROSITE" id="PS50114">
    <property type="entry name" value="GATA_ZN_FINGER_2"/>
    <property type="match status" value="2"/>
</dbReference>
<dbReference type="GO" id="GO:0000122">
    <property type="term" value="P:negative regulation of transcription by RNA polymerase II"/>
    <property type="evidence" value="ECO:0007669"/>
    <property type="project" value="TreeGrafter"/>
</dbReference>
<keyword evidence="6" id="KW-0804">Transcription</keyword>
<dbReference type="InterPro" id="IPR013860">
    <property type="entry name" value="AreA_GATA"/>
</dbReference>
<dbReference type="SUPFAM" id="SSF57716">
    <property type="entry name" value="Glucocorticoid receptor-like (DNA-binding domain)"/>
    <property type="match status" value="2"/>
</dbReference>
<comment type="caution">
    <text evidence="11">The sequence shown here is derived from an EMBL/GenBank/DDBJ whole genome shotgun (WGS) entry which is preliminary data.</text>
</comment>
<evidence type="ECO:0000256" key="4">
    <source>
        <dbReference type="ARBA" id="ARBA00022833"/>
    </source>
</evidence>
<feature type="domain" description="GATA-type" evidence="10">
    <location>
        <begin position="278"/>
        <end position="325"/>
    </location>
</feature>
<evidence type="ECO:0000256" key="3">
    <source>
        <dbReference type="ARBA" id="ARBA00022771"/>
    </source>
</evidence>
<evidence type="ECO:0000256" key="6">
    <source>
        <dbReference type="ARBA" id="ARBA00023163"/>
    </source>
</evidence>
<evidence type="ECO:0000256" key="5">
    <source>
        <dbReference type="ARBA" id="ARBA00023015"/>
    </source>
</evidence>
<evidence type="ECO:0000256" key="1">
    <source>
        <dbReference type="ARBA" id="ARBA00004123"/>
    </source>
</evidence>
<dbReference type="CDD" id="cd00202">
    <property type="entry name" value="ZnF_GATA"/>
    <property type="match status" value="2"/>
</dbReference>